<organism evidence="1 2">
    <name type="scientific">Oculimacula yallundae</name>
    <dbReference type="NCBI Taxonomy" id="86028"/>
    <lineage>
        <taxon>Eukaryota</taxon>
        <taxon>Fungi</taxon>
        <taxon>Dikarya</taxon>
        <taxon>Ascomycota</taxon>
        <taxon>Pezizomycotina</taxon>
        <taxon>Leotiomycetes</taxon>
        <taxon>Helotiales</taxon>
        <taxon>Ploettnerulaceae</taxon>
        <taxon>Oculimacula</taxon>
    </lineage>
</organism>
<accession>A0ABR4CRX2</accession>
<keyword evidence="2" id="KW-1185">Reference proteome</keyword>
<proteinExistence type="predicted"/>
<comment type="caution">
    <text evidence="1">The sequence shown here is derived from an EMBL/GenBank/DDBJ whole genome shotgun (WGS) entry which is preliminary data.</text>
</comment>
<protein>
    <submittedName>
        <fullName evidence="1">Uncharacterized protein</fullName>
    </submittedName>
</protein>
<dbReference type="EMBL" id="JAZHXI010000004">
    <property type="protein sequence ID" value="KAL2072113.1"/>
    <property type="molecule type" value="Genomic_DNA"/>
</dbReference>
<evidence type="ECO:0000313" key="2">
    <source>
        <dbReference type="Proteomes" id="UP001595075"/>
    </source>
</evidence>
<dbReference type="Proteomes" id="UP001595075">
    <property type="component" value="Unassembled WGS sequence"/>
</dbReference>
<name>A0ABR4CRX2_9HELO</name>
<gene>
    <name evidence="1" type="ORF">VTL71DRAFT_11456</name>
</gene>
<reference evidence="1 2" key="1">
    <citation type="journal article" date="2024" name="Commun. Biol.">
        <title>Comparative genomic analysis of thermophilic fungi reveals convergent evolutionary adaptations and gene losses.</title>
        <authorList>
            <person name="Steindorff A.S."/>
            <person name="Aguilar-Pontes M.V."/>
            <person name="Robinson A.J."/>
            <person name="Andreopoulos B."/>
            <person name="LaButti K."/>
            <person name="Kuo A."/>
            <person name="Mondo S."/>
            <person name="Riley R."/>
            <person name="Otillar R."/>
            <person name="Haridas S."/>
            <person name="Lipzen A."/>
            <person name="Grimwood J."/>
            <person name="Schmutz J."/>
            <person name="Clum A."/>
            <person name="Reid I.D."/>
            <person name="Moisan M.C."/>
            <person name="Butler G."/>
            <person name="Nguyen T.T.M."/>
            <person name="Dewar K."/>
            <person name="Conant G."/>
            <person name="Drula E."/>
            <person name="Henrissat B."/>
            <person name="Hansel C."/>
            <person name="Singer S."/>
            <person name="Hutchinson M.I."/>
            <person name="de Vries R.P."/>
            <person name="Natvig D.O."/>
            <person name="Powell A.J."/>
            <person name="Tsang A."/>
            <person name="Grigoriev I.V."/>
        </authorList>
    </citation>
    <scope>NUCLEOTIDE SEQUENCE [LARGE SCALE GENOMIC DNA]</scope>
    <source>
        <strain evidence="1 2">CBS 494.80</strain>
    </source>
</reference>
<evidence type="ECO:0000313" key="1">
    <source>
        <dbReference type="EMBL" id="KAL2072113.1"/>
    </source>
</evidence>
<sequence>MYDATKTDPNDVGTSWTDVEVHSQVSEAMDPKYADVVKFCLGAKYGKHLWGVRTCVGKDGQKAYLEALKDYYAKVYMPLTDRAEGKGLEGDGPMDMEYSYE</sequence>